<evidence type="ECO:0000313" key="1">
    <source>
        <dbReference type="EMBL" id="CAG2068160.1"/>
    </source>
</evidence>
<proteinExistence type="predicted"/>
<organism evidence="1 2">
    <name type="scientific">Timema podura</name>
    <name type="common">Walking stick</name>
    <dbReference type="NCBI Taxonomy" id="61482"/>
    <lineage>
        <taxon>Eukaryota</taxon>
        <taxon>Metazoa</taxon>
        <taxon>Ecdysozoa</taxon>
        <taxon>Arthropoda</taxon>
        <taxon>Hexapoda</taxon>
        <taxon>Insecta</taxon>
        <taxon>Pterygota</taxon>
        <taxon>Neoptera</taxon>
        <taxon>Polyneoptera</taxon>
        <taxon>Phasmatodea</taxon>
        <taxon>Timematodea</taxon>
        <taxon>Timematoidea</taxon>
        <taxon>Timematidae</taxon>
        <taxon>Timema</taxon>
    </lineage>
</organism>
<name>A0ABN7PRW6_TIMPD</name>
<evidence type="ECO:0000313" key="2">
    <source>
        <dbReference type="Proteomes" id="UP001153148"/>
    </source>
</evidence>
<gene>
    <name evidence="1" type="ORF">TPAB3V08_LOCUS15103</name>
</gene>
<dbReference type="EMBL" id="CAJPIN010083399">
    <property type="protein sequence ID" value="CAG2068160.1"/>
    <property type="molecule type" value="Genomic_DNA"/>
</dbReference>
<sequence>MPMRSYIWQSSPCMHQYDQVLDTTCGLLSNNNQLEKEKVARAATVGGS</sequence>
<reference evidence="1" key="1">
    <citation type="submission" date="2021-03" db="EMBL/GenBank/DDBJ databases">
        <authorList>
            <person name="Tran Van P."/>
        </authorList>
    </citation>
    <scope>NUCLEOTIDE SEQUENCE</scope>
</reference>
<comment type="caution">
    <text evidence="1">The sequence shown here is derived from an EMBL/GenBank/DDBJ whole genome shotgun (WGS) entry which is preliminary data.</text>
</comment>
<protein>
    <submittedName>
        <fullName evidence="1">Uncharacterized protein</fullName>
    </submittedName>
</protein>
<keyword evidence="2" id="KW-1185">Reference proteome</keyword>
<dbReference type="Proteomes" id="UP001153148">
    <property type="component" value="Unassembled WGS sequence"/>
</dbReference>
<accession>A0ABN7PRW6</accession>